<protein>
    <submittedName>
        <fullName evidence="2">Alanine racemase</fullName>
        <ecNumber evidence="2">5.1.1.1</ecNumber>
    </submittedName>
</protein>
<organism evidence="2 3">
    <name type="scientific">Luteipulveratus flavus</name>
    <dbReference type="NCBI Taxonomy" id="3031728"/>
    <lineage>
        <taxon>Bacteria</taxon>
        <taxon>Bacillati</taxon>
        <taxon>Actinomycetota</taxon>
        <taxon>Actinomycetes</taxon>
        <taxon>Micrococcales</taxon>
        <taxon>Dermacoccaceae</taxon>
        <taxon>Luteipulveratus</taxon>
    </lineage>
</organism>
<name>A0ABT6C768_9MICO</name>
<evidence type="ECO:0000313" key="2">
    <source>
        <dbReference type="EMBL" id="MDF8264546.1"/>
    </source>
</evidence>
<reference evidence="2 3" key="1">
    <citation type="submission" date="2023-03" db="EMBL/GenBank/DDBJ databases">
        <title>YIM 133296 draft genome.</title>
        <authorList>
            <person name="Xiong L."/>
        </authorList>
    </citation>
    <scope>NUCLEOTIDE SEQUENCE [LARGE SCALE GENOMIC DNA]</scope>
    <source>
        <strain evidence="2 3">YIM 133296</strain>
    </source>
</reference>
<evidence type="ECO:0000313" key="3">
    <source>
        <dbReference type="Proteomes" id="UP001528912"/>
    </source>
</evidence>
<gene>
    <name evidence="2" type="ORF">P4R38_09860</name>
</gene>
<dbReference type="Pfam" id="PF01168">
    <property type="entry name" value="Ala_racemase_N"/>
    <property type="match status" value="1"/>
</dbReference>
<dbReference type="SUPFAM" id="SSF51419">
    <property type="entry name" value="PLP-binding barrel"/>
    <property type="match status" value="1"/>
</dbReference>
<dbReference type="EC" id="5.1.1.1" evidence="2"/>
<keyword evidence="3" id="KW-1185">Reference proteome</keyword>
<evidence type="ECO:0000259" key="1">
    <source>
        <dbReference type="Pfam" id="PF01168"/>
    </source>
</evidence>
<dbReference type="GO" id="GO:0008784">
    <property type="term" value="F:alanine racemase activity"/>
    <property type="evidence" value="ECO:0007669"/>
    <property type="project" value="UniProtKB-EC"/>
</dbReference>
<proteinExistence type="predicted"/>
<dbReference type="PANTHER" id="PTHR28004:SF2">
    <property type="entry name" value="D-SERINE DEHYDRATASE"/>
    <property type="match status" value="1"/>
</dbReference>
<feature type="domain" description="Alanine racemase N-terminal" evidence="1">
    <location>
        <begin position="28"/>
        <end position="206"/>
    </location>
</feature>
<dbReference type="InterPro" id="IPR001608">
    <property type="entry name" value="Ala_racemase_N"/>
</dbReference>
<dbReference type="InterPro" id="IPR051466">
    <property type="entry name" value="D-amino_acid_metab_enzyme"/>
</dbReference>
<dbReference type="Proteomes" id="UP001528912">
    <property type="component" value="Unassembled WGS sequence"/>
</dbReference>
<dbReference type="RefSeq" id="WP_277191998.1">
    <property type="nucleotide sequence ID" value="NZ_JAROAV010000028.1"/>
</dbReference>
<accession>A0ABT6C768</accession>
<comment type="caution">
    <text evidence="2">The sequence shown here is derived from an EMBL/GenBank/DDBJ whole genome shotgun (WGS) entry which is preliminary data.</text>
</comment>
<dbReference type="PANTHER" id="PTHR28004">
    <property type="entry name" value="ZGC:162816-RELATED"/>
    <property type="match status" value="1"/>
</dbReference>
<sequence>MNLDERPTSPAEVQHAGLSGVASPTAVIDLGAFLANAREMRQRAGDLPIRLASKSIRVRGLIERLLYQDGFAGVLAYSAAEALWLVEHGVRDVVVAYPTVDRATLAAVSANETAAAEIAFMVDLPEHVRLVAAAVGEFPLRVAIDVDCSLRVGPVSIGAHRSSVRSVEDAERLAALVASTEGLQLSGLMFYDAQVAGVQDTSSAVRLMKRASLADLARRRRRVVAAVSRHGALDFVNAGGTGSLHLLRDDPVVTDLAAGSGLFTPTLFDGYDGARLHPAAFFVSPVVRKPADDVVVAFAGGYAASGPAGRSRVPSVAFPQGLRPFGQEGVGEVQTPLRGEAARSMELGDLIWFRHAKAGEMCERFDEVVLLEQGQVVGRLPTYRGEGKNFG</sequence>
<keyword evidence="2" id="KW-0413">Isomerase</keyword>
<dbReference type="EMBL" id="JAROAV010000028">
    <property type="protein sequence ID" value="MDF8264546.1"/>
    <property type="molecule type" value="Genomic_DNA"/>
</dbReference>
<dbReference type="Gene3D" id="3.20.20.10">
    <property type="entry name" value="Alanine racemase"/>
    <property type="match status" value="1"/>
</dbReference>
<dbReference type="InterPro" id="IPR029066">
    <property type="entry name" value="PLP-binding_barrel"/>
</dbReference>